<evidence type="ECO:0000256" key="9">
    <source>
        <dbReference type="ARBA" id="ARBA00024343"/>
    </source>
</evidence>
<dbReference type="PROSITE" id="PS51032">
    <property type="entry name" value="AP2_ERF"/>
    <property type="match status" value="1"/>
</dbReference>
<sequence length="345" mass="39152">MSKIQESMSKIQENMSYTYDEAAQIRSSLSQILLTSSTNALDSIFSHCQESNNQMPTTNPIFEPLGSSVGNNNNYVPLPDNFGSSVYLRQKDLLQKFWEENRTNVTIPTTSTQTPHQNNSLYSQNNICPSKKKLYRGVRQRHWGKWVAEIRLPQNRMRVWLGTYETAEAAAYAYDRAAYKLRGEYPRLNFPNIRDDLSKLGFGDSTKMNALKNSVDAKIQAMCQKVKRERAKKGAKKIVESDKKVAKSLDLESSSCSSSIVCNESWSNSDVISQSTSEDRLWKSENSPCSLLDDCHVGPKNDDSNCHITGITHQFERPMELEFEDCSLGRMPSFDPELIWSILAN</sequence>
<dbReference type="Proteomes" id="UP000790787">
    <property type="component" value="Chromosome 15"/>
</dbReference>
<evidence type="ECO:0000256" key="8">
    <source>
        <dbReference type="ARBA" id="ARBA00023242"/>
    </source>
</evidence>
<keyword evidence="5" id="KW-0238">DNA-binding</keyword>
<dbReference type="InterPro" id="IPR001471">
    <property type="entry name" value="AP2/ERF_dom"/>
</dbReference>
<reference evidence="12" key="2">
    <citation type="submission" date="2025-08" db="UniProtKB">
        <authorList>
            <consortium name="RefSeq"/>
        </authorList>
    </citation>
    <scope>IDENTIFICATION</scope>
    <source>
        <tissue evidence="12">Leaf</tissue>
    </source>
</reference>
<protein>
    <submittedName>
        <fullName evidence="12">Ethylene-responsive transcription factor ERF061-like</fullName>
    </submittedName>
</protein>
<evidence type="ECO:0000256" key="3">
    <source>
        <dbReference type="ARBA" id="ARBA00022821"/>
    </source>
</evidence>
<dbReference type="SUPFAM" id="SSF54171">
    <property type="entry name" value="DNA-binding domain"/>
    <property type="match status" value="1"/>
</dbReference>
<evidence type="ECO:0000256" key="6">
    <source>
        <dbReference type="ARBA" id="ARBA00023159"/>
    </source>
</evidence>
<keyword evidence="11" id="KW-1185">Reference proteome</keyword>
<reference evidence="11" key="1">
    <citation type="journal article" date="2014" name="Nat. Commun.">
        <title>The tobacco genome sequence and its comparison with those of tomato and potato.</title>
        <authorList>
            <person name="Sierro N."/>
            <person name="Battey J.N."/>
            <person name="Ouadi S."/>
            <person name="Bakaher N."/>
            <person name="Bovet L."/>
            <person name="Willig A."/>
            <person name="Goepfert S."/>
            <person name="Peitsch M.C."/>
            <person name="Ivanov N.V."/>
        </authorList>
    </citation>
    <scope>NUCLEOTIDE SEQUENCE [LARGE SCALE GENOMIC DNA]</scope>
</reference>
<dbReference type="InterPro" id="IPR016177">
    <property type="entry name" value="DNA-bd_dom_sf"/>
</dbReference>
<dbReference type="GeneID" id="107794689"/>
<dbReference type="InterPro" id="IPR036955">
    <property type="entry name" value="AP2/ERF_dom_sf"/>
</dbReference>
<evidence type="ECO:0000256" key="2">
    <source>
        <dbReference type="ARBA" id="ARBA00022745"/>
    </source>
</evidence>
<gene>
    <name evidence="12" type="primary">LOC107794689</name>
</gene>
<dbReference type="GO" id="GO:0003700">
    <property type="term" value="F:DNA-binding transcription factor activity"/>
    <property type="evidence" value="ECO:0007669"/>
    <property type="project" value="InterPro"/>
</dbReference>
<evidence type="ECO:0000256" key="1">
    <source>
        <dbReference type="ARBA" id="ARBA00004123"/>
    </source>
</evidence>
<dbReference type="KEGG" id="nta:107794689"/>
<dbReference type="Gene3D" id="3.30.730.10">
    <property type="entry name" value="AP2/ERF domain"/>
    <property type="match status" value="1"/>
</dbReference>
<dbReference type="RefSeq" id="XP_016472690.1">
    <property type="nucleotide sequence ID" value="XM_016617204.2"/>
</dbReference>
<proteinExistence type="inferred from homology"/>
<keyword evidence="4" id="KW-0805">Transcription regulation</keyword>
<keyword evidence="8" id="KW-0539">Nucleus</keyword>
<evidence type="ECO:0000256" key="7">
    <source>
        <dbReference type="ARBA" id="ARBA00023163"/>
    </source>
</evidence>
<dbReference type="PANTHER" id="PTHR31657:SF20">
    <property type="entry name" value="ETHYLENE-RESPONSIVE TRANSCRIPTION FACTOR ERF061"/>
    <property type="match status" value="1"/>
</dbReference>
<dbReference type="STRING" id="4097.A0A1S4A7S9"/>
<dbReference type="GO" id="GO:0009873">
    <property type="term" value="P:ethylene-activated signaling pathway"/>
    <property type="evidence" value="ECO:0007669"/>
    <property type="project" value="UniProtKB-KW"/>
</dbReference>
<evidence type="ECO:0000256" key="4">
    <source>
        <dbReference type="ARBA" id="ARBA00023015"/>
    </source>
</evidence>
<feature type="domain" description="AP2/ERF" evidence="10">
    <location>
        <begin position="134"/>
        <end position="191"/>
    </location>
</feature>
<organism evidence="11 12">
    <name type="scientific">Nicotiana tabacum</name>
    <name type="common">Common tobacco</name>
    <dbReference type="NCBI Taxonomy" id="4097"/>
    <lineage>
        <taxon>Eukaryota</taxon>
        <taxon>Viridiplantae</taxon>
        <taxon>Streptophyta</taxon>
        <taxon>Embryophyta</taxon>
        <taxon>Tracheophyta</taxon>
        <taxon>Spermatophyta</taxon>
        <taxon>Magnoliopsida</taxon>
        <taxon>eudicotyledons</taxon>
        <taxon>Gunneridae</taxon>
        <taxon>Pentapetalae</taxon>
        <taxon>asterids</taxon>
        <taxon>lamiids</taxon>
        <taxon>Solanales</taxon>
        <taxon>Solanaceae</taxon>
        <taxon>Nicotianoideae</taxon>
        <taxon>Nicotianeae</taxon>
        <taxon>Nicotiana</taxon>
    </lineage>
</organism>
<comment type="similarity">
    <text evidence="9">Belongs to the AP2/ERF transcription factor family. ERF subfamily.</text>
</comment>
<dbReference type="SMR" id="A0A1S4A7S9"/>
<dbReference type="PaxDb" id="4097-A0A1S4A7S9"/>
<name>A0A1S4A7S9_TOBAC</name>
<keyword evidence="7" id="KW-0804">Transcription</keyword>
<evidence type="ECO:0000256" key="5">
    <source>
        <dbReference type="ARBA" id="ARBA00023125"/>
    </source>
</evidence>
<accession>A0A1S4A7S9</accession>
<evidence type="ECO:0000259" key="10">
    <source>
        <dbReference type="PROSITE" id="PS51032"/>
    </source>
</evidence>
<dbReference type="GO" id="GO:0000976">
    <property type="term" value="F:transcription cis-regulatory region binding"/>
    <property type="evidence" value="ECO:0007669"/>
    <property type="project" value="UniProtKB-ARBA"/>
</dbReference>
<dbReference type="OrthoDB" id="785956at2759"/>
<evidence type="ECO:0000313" key="12">
    <source>
        <dbReference type="RefSeq" id="XP_016472690.1"/>
    </source>
</evidence>
<keyword evidence="3" id="KW-0611">Plant defense</keyword>
<dbReference type="CDD" id="cd00018">
    <property type="entry name" value="AP2"/>
    <property type="match status" value="1"/>
</dbReference>
<dbReference type="SMART" id="SM00380">
    <property type="entry name" value="AP2"/>
    <property type="match status" value="1"/>
</dbReference>
<dbReference type="InterPro" id="IPR051758">
    <property type="entry name" value="ERF/AP2-like"/>
</dbReference>
<dbReference type="PRINTS" id="PR00367">
    <property type="entry name" value="ETHRSPELEMNT"/>
</dbReference>
<keyword evidence="2" id="KW-0936">Ethylene signaling pathway</keyword>
<comment type="subcellular location">
    <subcellularLocation>
        <location evidence="1">Nucleus</location>
    </subcellularLocation>
</comment>
<dbReference type="PANTHER" id="PTHR31657">
    <property type="entry name" value="ETHYLENE-RESPONSIVE TRANSCRIPTION FACTOR ERF061"/>
    <property type="match status" value="1"/>
</dbReference>
<dbReference type="GO" id="GO:0006952">
    <property type="term" value="P:defense response"/>
    <property type="evidence" value="ECO:0007669"/>
    <property type="project" value="UniProtKB-KW"/>
</dbReference>
<evidence type="ECO:0000313" key="11">
    <source>
        <dbReference type="Proteomes" id="UP000790787"/>
    </source>
</evidence>
<dbReference type="AlphaFoldDB" id="A0A1S4A7S9"/>
<dbReference type="Pfam" id="PF00847">
    <property type="entry name" value="AP2"/>
    <property type="match status" value="1"/>
</dbReference>
<dbReference type="FunFam" id="3.30.730.10:FF:000001">
    <property type="entry name" value="Ethylene-responsive transcription factor 2"/>
    <property type="match status" value="1"/>
</dbReference>
<keyword evidence="6" id="KW-0010">Activator</keyword>
<dbReference type="RefSeq" id="XP_016472690.1">
    <property type="nucleotide sequence ID" value="XM_016617204.1"/>
</dbReference>
<dbReference type="GO" id="GO:0005634">
    <property type="term" value="C:nucleus"/>
    <property type="evidence" value="ECO:0007669"/>
    <property type="project" value="UniProtKB-SubCell"/>
</dbReference>